<evidence type="ECO:0000256" key="6">
    <source>
        <dbReference type="ARBA" id="ARBA00023136"/>
    </source>
</evidence>
<keyword evidence="4 7" id="KW-0812">Transmembrane</keyword>
<protein>
    <submittedName>
        <fullName evidence="9">MFS transporter</fullName>
    </submittedName>
</protein>
<evidence type="ECO:0000256" key="2">
    <source>
        <dbReference type="ARBA" id="ARBA00022448"/>
    </source>
</evidence>
<dbReference type="SUPFAM" id="SSF103473">
    <property type="entry name" value="MFS general substrate transporter"/>
    <property type="match status" value="1"/>
</dbReference>
<evidence type="ECO:0000259" key="8">
    <source>
        <dbReference type="PROSITE" id="PS50850"/>
    </source>
</evidence>
<keyword evidence="3" id="KW-1003">Cell membrane</keyword>
<dbReference type="InterPro" id="IPR010290">
    <property type="entry name" value="TM_effector"/>
</dbReference>
<dbReference type="EMBL" id="VDCQ01000086">
    <property type="protein sequence ID" value="TNJ60183.1"/>
    <property type="molecule type" value="Genomic_DNA"/>
</dbReference>
<dbReference type="PROSITE" id="PS50850">
    <property type="entry name" value="MFS"/>
    <property type="match status" value="1"/>
</dbReference>
<dbReference type="InterPro" id="IPR020846">
    <property type="entry name" value="MFS_dom"/>
</dbReference>
<dbReference type="GO" id="GO:0022857">
    <property type="term" value="F:transmembrane transporter activity"/>
    <property type="evidence" value="ECO:0007669"/>
    <property type="project" value="InterPro"/>
</dbReference>
<keyword evidence="10" id="KW-1185">Reference proteome</keyword>
<dbReference type="Proteomes" id="UP000307943">
    <property type="component" value="Unassembled WGS sequence"/>
</dbReference>
<dbReference type="Pfam" id="PF05977">
    <property type="entry name" value="MFS_3"/>
    <property type="match status" value="1"/>
</dbReference>
<comment type="caution">
    <text evidence="9">The sequence shown here is derived from an EMBL/GenBank/DDBJ whole genome shotgun (WGS) entry which is preliminary data.</text>
</comment>
<reference evidence="9 10" key="1">
    <citation type="submission" date="2019-05" db="EMBL/GenBank/DDBJ databases">
        <title>We sequenced the genome of Paenibacillus hemerocallicola KCTC 33185 for further insight into its adaptation and study the phylogeny of Paenibacillus.</title>
        <authorList>
            <person name="Narsing Rao M.P."/>
        </authorList>
    </citation>
    <scope>NUCLEOTIDE SEQUENCE [LARGE SCALE GENOMIC DNA]</scope>
    <source>
        <strain evidence="9 10">KCTC 33185</strain>
    </source>
</reference>
<name>A0A5C4SZK8_9BACL</name>
<keyword evidence="6 7" id="KW-0472">Membrane</keyword>
<evidence type="ECO:0000313" key="9">
    <source>
        <dbReference type="EMBL" id="TNJ60183.1"/>
    </source>
</evidence>
<sequence>MYKNREKTIILFLTSQTLSLFGSMLVQYAITWYIALQTQSGVMMTLSIICGFLPVFLVTPFAGVWADRYNRKKLIILSDCLTALATLLLAVLFYLGYDAIWLLFAASAIRALGTGVQAPTVRAFLPQLVPEEKLAKVNAINGSLQSLVMLVSERVCLLLP</sequence>
<evidence type="ECO:0000256" key="7">
    <source>
        <dbReference type="SAM" id="Phobius"/>
    </source>
</evidence>
<evidence type="ECO:0000256" key="1">
    <source>
        <dbReference type="ARBA" id="ARBA00004651"/>
    </source>
</evidence>
<keyword evidence="2" id="KW-0813">Transport</keyword>
<feature type="transmembrane region" description="Helical" evidence="7">
    <location>
        <begin position="9"/>
        <end position="35"/>
    </location>
</feature>
<feature type="domain" description="Major facilitator superfamily (MFS) profile" evidence="8">
    <location>
        <begin position="8"/>
        <end position="160"/>
    </location>
</feature>
<dbReference type="AlphaFoldDB" id="A0A5C4SZK8"/>
<dbReference type="GO" id="GO:0005886">
    <property type="term" value="C:plasma membrane"/>
    <property type="evidence" value="ECO:0007669"/>
    <property type="project" value="UniProtKB-SubCell"/>
</dbReference>
<evidence type="ECO:0000256" key="4">
    <source>
        <dbReference type="ARBA" id="ARBA00022692"/>
    </source>
</evidence>
<proteinExistence type="predicted"/>
<organism evidence="9 10">
    <name type="scientific">Paenibacillus hemerocallicola</name>
    <dbReference type="NCBI Taxonomy" id="1172614"/>
    <lineage>
        <taxon>Bacteria</taxon>
        <taxon>Bacillati</taxon>
        <taxon>Bacillota</taxon>
        <taxon>Bacilli</taxon>
        <taxon>Bacillales</taxon>
        <taxon>Paenibacillaceae</taxon>
        <taxon>Paenibacillus</taxon>
    </lineage>
</organism>
<feature type="transmembrane region" description="Helical" evidence="7">
    <location>
        <begin position="74"/>
        <end position="95"/>
    </location>
</feature>
<dbReference type="PANTHER" id="PTHR43266">
    <property type="entry name" value="MACROLIDE-EFFLUX PROTEIN"/>
    <property type="match status" value="1"/>
</dbReference>
<comment type="subcellular location">
    <subcellularLocation>
        <location evidence="1">Cell membrane</location>
        <topology evidence="1">Multi-pass membrane protein</topology>
    </subcellularLocation>
</comment>
<evidence type="ECO:0000256" key="5">
    <source>
        <dbReference type="ARBA" id="ARBA00022989"/>
    </source>
</evidence>
<accession>A0A5C4SZK8</accession>
<feature type="transmembrane region" description="Helical" evidence="7">
    <location>
        <begin position="41"/>
        <end position="62"/>
    </location>
</feature>
<evidence type="ECO:0000256" key="3">
    <source>
        <dbReference type="ARBA" id="ARBA00022475"/>
    </source>
</evidence>
<keyword evidence="5 7" id="KW-1133">Transmembrane helix</keyword>
<evidence type="ECO:0000313" key="10">
    <source>
        <dbReference type="Proteomes" id="UP000307943"/>
    </source>
</evidence>
<dbReference type="OrthoDB" id="9775268at2"/>
<gene>
    <name evidence="9" type="ORF">FE784_36280</name>
</gene>
<dbReference type="InterPro" id="IPR036259">
    <property type="entry name" value="MFS_trans_sf"/>
</dbReference>
<dbReference type="PANTHER" id="PTHR43266:SF10">
    <property type="entry name" value="BACILYSIN EXPORTER BACE-RELATED"/>
    <property type="match status" value="1"/>
</dbReference>
<dbReference type="Gene3D" id="1.20.1250.20">
    <property type="entry name" value="MFS general substrate transporter like domains"/>
    <property type="match status" value="1"/>
</dbReference>